<dbReference type="Proteomes" id="UP001252186">
    <property type="component" value="Unassembled WGS sequence"/>
</dbReference>
<evidence type="ECO:0000256" key="1">
    <source>
        <dbReference type="SAM" id="SignalP"/>
    </source>
</evidence>
<reference evidence="2 3" key="1">
    <citation type="submission" date="2023-09" db="EMBL/GenBank/DDBJ databases">
        <authorList>
            <person name="Rey-Velasco X."/>
        </authorList>
    </citation>
    <scope>NUCLEOTIDE SEQUENCE [LARGE SCALE GENOMIC DNA]</scope>
    <source>
        <strain evidence="2 3">P050</strain>
    </source>
</reference>
<evidence type="ECO:0000313" key="2">
    <source>
        <dbReference type="EMBL" id="MDT0553984.1"/>
    </source>
</evidence>
<dbReference type="NCBIfam" id="TIGR03512">
    <property type="entry name" value="GldD_lipo"/>
    <property type="match status" value="1"/>
</dbReference>
<dbReference type="EMBL" id="JAVRHV010000007">
    <property type="protein sequence ID" value="MDT0553984.1"/>
    <property type="molecule type" value="Genomic_DNA"/>
</dbReference>
<keyword evidence="3" id="KW-1185">Reference proteome</keyword>
<dbReference type="Pfam" id="PF25593">
    <property type="entry name" value="GldD_lipo"/>
    <property type="match status" value="1"/>
</dbReference>
<protein>
    <submittedName>
        <fullName evidence="2">Gliding motility lipoprotein GldD</fullName>
    </submittedName>
</protein>
<keyword evidence="1" id="KW-0732">Signal</keyword>
<sequence>MRIRVVLVFALVTLFASCSEDVLPKPKAQLRLEYPENSYQRVTSGCPYVIEISQNSQIEFTENCWAQIHYPTLNATMHITYREVEDDLNAILKEVEKLTYEHTIKADNIPYAIPYENDVKKVFGKIMNVEGDVASNLQFHVTDSVKNVLYGSLYFNVKPNYDSILPAIKYIEKDIRNLVESVEWKN</sequence>
<gene>
    <name evidence="2" type="primary">gldD</name>
    <name evidence="2" type="ORF">RM519_12050</name>
</gene>
<evidence type="ECO:0000313" key="3">
    <source>
        <dbReference type="Proteomes" id="UP001252186"/>
    </source>
</evidence>
<dbReference type="PROSITE" id="PS51257">
    <property type="entry name" value="PROKAR_LIPOPROTEIN"/>
    <property type="match status" value="1"/>
</dbReference>
<feature type="chain" id="PRO_5045096187" evidence="1">
    <location>
        <begin position="19"/>
        <end position="186"/>
    </location>
</feature>
<dbReference type="InterPro" id="IPR019850">
    <property type="entry name" value="GldD-like"/>
</dbReference>
<feature type="signal peptide" evidence="1">
    <location>
        <begin position="1"/>
        <end position="18"/>
    </location>
</feature>
<organism evidence="2 3">
    <name type="scientific">Urechidicola vernalis</name>
    <dbReference type="NCBI Taxonomy" id="3075600"/>
    <lineage>
        <taxon>Bacteria</taxon>
        <taxon>Pseudomonadati</taxon>
        <taxon>Bacteroidota</taxon>
        <taxon>Flavobacteriia</taxon>
        <taxon>Flavobacteriales</taxon>
        <taxon>Flavobacteriaceae</taxon>
        <taxon>Urechidicola</taxon>
    </lineage>
</organism>
<accession>A0ABU2Y711</accession>
<keyword evidence="2" id="KW-0449">Lipoprotein</keyword>
<dbReference type="RefSeq" id="WP_311594069.1">
    <property type="nucleotide sequence ID" value="NZ_JAVRHV010000007.1"/>
</dbReference>
<name>A0ABU2Y711_9FLAO</name>
<comment type="caution">
    <text evidence="2">The sequence shown here is derived from an EMBL/GenBank/DDBJ whole genome shotgun (WGS) entry which is preliminary data.</text>
</comment>
<proteinExistence type="predicted"/>